<dbReference type="EMBL" id="JBGMDY010000010">
    <property type="protein sequence ID" value="KAL2319373.1"/>
    <property type="molecule type" value="Genomic_DNA"/>
</dbReference>
<dbReference type="Gene3D" id="3.90.1010.10">
    <property type="match status" value="1"/>
</dbReference>
<gene>
    <name evidence="2" type="ORF">Fmac_028342</name>
</gene>
<name>A0ABD1L7L9_9FABA</name>
<feature type="region of interest" description="Disordered" evidence="1">
    <location>
        <begin position="1"/>
        <end position="41"/>
    </location>
</feature>
<evidence type="ECO:0000256" key="1">
    <source>
        <dbReference type="SAM" id="MobiDB-lite"/>
    </source>
</evidence>
<dbReference type="InterPro" id="IPR003808">
    <property type="entry name" value="Fe-S_metab-assoc_dom"/>
</dbReference>
<dbReference type="AlphaFoldDB" id="A0ABD1L7L9"/>
<dbReference type="Proteomes" id="UP001603857">
    <property type="component" value="Unassembled WGS sequence"/>
</dbReference>
<reference evidence="2 3" key="1">
    <citation type="submission" date="2024-08" db="EMBL/GenBank/DDBJ databases">
        <title>Insights into the chromosomal genome structure of Flemingia macrophylla.</title>
        <authorList>
            <person name="Ding Y."/>
            <person name="Zhao Y."/>
            <person name="Bi W."/>
            <person name="Wu M."/>
            <person name="Zhao G."/>
            <person name="Gong Y."/>
            <person name="Li W."/>
            <person name="Zhang P."/>
        </authorList>
    </citation>
    <scope>NUCLEOTIDE SEQUENCE [LARGE SCALE GENOMIC DNA]</scope>
    <source>
        <strain evidence="2">DYQJB</strain>
        <tissue evidence="2">Leaf</tissue>
    </source>
</reference>
<sequence length="122" mass="12668">MGSAATPPPHRRSGDTPPRCSDDTPPGAVKTPPPTLLAHSDTKLTEVLDGSKPGEVARLTVDDLVGLNDVGGGSGPSRVNTWHNVLATMQKMTKQLVAQREGKVSFEPLPSLVVTANGVSHG</sequence>
<evidence type="ECO:0000313" key="3">
    <source>
        <dbReference type="Proteomes" id="UP001603857"/>
    </source>
</evidence>
<dbReference type="PANTHER" id="PTHR43597">
    <property type="entry name" value="SULFUR ACCEPTOR PROTEIN CSDE"/>
    <property type="match status" value="1"/>
</dbReference>
<accession>A0ABD1L7L9</accession>
<protein>
    <submittedName>
        <fullName evidence="2">Uncharacterized protein</fullName>
    </submittedName>
</protein>
<organism evidence="2 3">
    <name type="scientific">Flemingia macrophylla</name>
    <dbReference type="NCBI Taxonomy" id="520843"/>
    <lineage>
        <taxon>Eukaryota</taxon>
        <taxon>Viridiplantae</taxon>
        <taxon>Streptophyta</taxon>
        <taxon>Embryophyta</taxon>
        <taxon>Tracheophyta</taxon>
        <taxon>Spermatophyta</taxon>
        <taxon>Magnoliopsida</taxon>
        <taxon>eudicotyledons</taxon>
        <taxon>Gunneridae</taxon>
        <taxon>Pentapetalae</taxon>
        <taxon>rosids</taxon>
        <taxon>fabids</taxon>
        <taxon>Fabales</taxon>
        <taxon>Fabaceae</taxon>
        <taxon>Papilionoideae</taxon>
        <taxon>50 kb inversion clade</taxon>
        <taxon>NPAAA clade</taxon>
        <taxon>indigoferoid/millettioid clade</taxon>
        <taxon>Phaseoleae</taxon>
        <taxon>Flemingia</taxon>
    </lineage>
</organism>
<keyword evidence="3" id="KW-1185">Reference proteome</keyword>
<comment type="caution">
    <text evidence="2">The sequence shown here is derived from an EMBL/GenBank/DDBJ whole genome shotgun (WGS) entry which is preliminary data.</text>
</comment>
<proteinExistence type="predicted"/>
<dbReference type="PANTHER" id="PTHR43597:SF6">
    <property type="entry name" value="FE-S METABOLISM ASSOCIATED DOMAIN-CONTAINING PROTEIN"/>
    <property type="match status" value="1"/>
</dbReference>
<evidence type="ECO:0000313" key="2">
    <source>
        <dbReference type="EMBL" id="KAL2319373.1"/>
    </source>
</evidence>